<evidence type="ECO:0000313" key="5">
    <source>
        <dbReference type="EMBL" id="KAK8724641.1"/>
    </source>
</evidence>
<keyword evidence="3" id="KW-0732">Signal</keyword>
<proteinExistence type="predicted"/>
<feature type="domain" description="DJ-1/PfpI" evidence="4">
    <location>
        <begin position="33"/>
        <end position="200"/>
    </location>
</feature>
<feature type="non-terminal residue" evidence="5">
    <location>
        <position position="1"/>
    </location>
</feature>
<evidence type="ECO:0000259" key="4">
    <source>
        <dbReference type="Pfam" id="PF01965"/>
    </source>
</evidence>
<dbReference type="GO" id="GO:0006979">
    <property type="term" value="P:response to oxidative stress"/>
    <property type="evidence" value="ECO:0007669"/>
    <property type="project" value="TreeGrafter"/>
</dbReference>
<dbReference type="NCBIfam" id="TIGR01383">
    <property type="entry name" value="not_thiJ"/>
    <property type="match status" value="1"/>
</dbReference>
<dbReference type="GO" id="GO:0051896">
    <property type="term" value="P:regulation of phosphatidylinositol 3-kinase/protein kinase B signal transduction"/>
    <property type="evidence" value="ECO:0007669"/>
    <property type="project" value="UniProtKB-ARBA"/>
</dbReference>
<dbReference type="SUPFAM" id="SSF52317">
    <property type="entry name" value="Class I glutamine amidotransferase-like"/>
    <property type="match status" value="1"/>
</dbReference>
<organism evidence="5 6">
    <name type="scientific">Cherax quadricarinatus</name>
    <name type="common">Australian red claw crayfish</name>
    <dbReference type="NCBI Taxonomy" id="27406"/>
    <lineage>
        <taxon>Eukaryota</taxon>
        <taxon>Metazoa</taxon>
        <taxon>Ecdysozoa</taxon>
        <taxon>Arthropoda</taxon>
        <taxon>Crustacea</taxon>
        <taxon>Multicrustacea</taxon>
        <taxon>Malacostraca</taxon>
        <taxon>Eumalacostraca</taxon>
        <taxon>Eucarida</taxon>
        <taxon>Decapoda</taxon>
        <taxon>Pleocyemata</taxon>
        <taxon>Astacidea</taxon>
        <taxon>Parastacoidea</taxon>
        <taxon>Parastacidae</taxon>
        <taxon>Cherax</taxon>
    </lineage>
</organism>
<dbReference type="EMBL" id="JARKIK010000085">
    <property type="protein sequence ID" value="KAK8724641.1"/>
    <property type="molecule type" value="Genomic_DNA"/>
</dbReference>
<dbReference type="InterPro" id="IPR050325">
    <property type="entry name" value="Prot/Nucl_acid_deglycase"/>
</dbReference>
<dbReference type="InterPro" id="IPR006287">
    <property type="entry name" value="DJ-1"/>
</dbReference>
<dbReference type="PANTHER" id="PTHR48094">
    <property type="entry name" value="PROTEIN/NUCLEIC ACID DEGLYCASE DJ-1-RELATED"/>
    <property type="match status" value="1"/>
</dbReference>
<dbReference type="AlphaFoldDB" id="A0AAW0WCI2"/>
<dbReference type="CDD" id="cd03135">
    <property type="entry name" value="GATase1_DJ-1"/>
    <property type="match status" value="1"/>
</dbReference>
<accession>A0AAW0WCI2</accession>
<dbReference type="Pfam" id="PF01965">
    <property type="entry name" value="DJ-1_PfpI"/>
    <property type="match status" value="1"/>
</dbReference>
<dbReference type="InterPro" id="IPR002818">
    <property type="entry name" value="DJ-1/PfpI"/>
</dbReference>
<dbReference type="InterPro" id="IPR029062">
    <property type="entry name" value="Class_I_gatase-like"/>
</dbReference>
<dbReference type="Proteomes" id="UP001445076">
    <property type="component" value="Unassembled WGS sequence"/>
</dbReference>
<dbReference type="FunFam" id="3.40.50.880:FF:000022">
    <property type="entry name" value="protein deglycase DJ-1"/>
    <property type="match status" value="1"/>
</dbReference>
<dbReference type="GO" id="GO:1903189">
    <property type="term" value="P:glyoxal metabolic process"/>
    <property type="evidence" value="ECO:0007669"/>
    <property type="project" value="TreeGrafter"/>
</dbReference>
<evidence type="ECO:0000256" key="3">
    <source>
        <dbReference type="SAM" id="SignalP"/>
    </source>
</evidence>
<feature type="chain" id="PRO_5043788419" description="DJ-1/PfpI domain-containing protein" evidence="3">
    <location>
        <begin position="25"/>
        <end position="218"/>
    </location>
</feature>
<evidence type="ECO:0000256" key="1">
    <source>
        <dbReference type="ARBA" id="ARBA00004496"/>
    </source>
</evidence>
<dbReference type="Gene3D" id="3.40.50.880">
    <property type="match status" value="1"/>
</dbReference>
<sequence>GAPRGWMCRASRFLFRLFLRPFSGISSSDMSKKTAVVLLAEGAEEMEAVITIDTLRRAGITVTVAGLAGATAVHCSRDVVIVPDVALDDAVSKGPYDAIVLPGGLKGAESLGKSSTVKSILTEQEKAGRVIGAICAAPAISLTAHGIGEGKRVTCYPSLKDKLLESGKYTYQEERVIVDGNLVTSQGPGTAFDFALALVEKLMGAEKRAATGKPMLIE</sequence>
<keyword evidence="2" id="KW-0963">Cytoplasm</keyword>
<feature type="signal peptide" evidence="3">
    <location>
        <begin position="1"/>
        <end position="24"/>
    </location>
</feature>
<name>A0AAW0WCI2_CHEQU</name>
<dbReference type="GO" id="GO:0005739">
    <property type="term" value="C:mitochondrion"/>
    <property type="evidence" value="ECO:0007669"/>
    <property type="project" value="TreeGrafter"/>
</dbReference>
<comment type="subcellular location">
    <subcellularLocation>
        <location evidence="1">Cytoplasm</location>
    </subcellularLocation>
</comment>
<comment type="caution">
    <text evidence="5">The sequence shown here is derived from an EMBL/GenBank/DDBJ whole genome shotgun (WGS) entry which is preliminary data.</text>
</comment>
<dbReference type="PANTHER" id="PTHR48094:SF12">
    <property type="entry name" value="PARKINSON DISEASE PROTEIN 7 HOMOLOG"/>
    <property type="match status" value="1"/>
</dbReference>
<keyword evidence="6" id="KW-1185">Reference proteome</keyword>
<evidence type="ECO:0000313" key="6">
    <source>
        <dbReference type="Proteomes" id="UP001445076"/>
    </source>
</evidence>
<gene>
    <name evidence="5" type="ORF">OTU49_011184</name>
</gene>
<reference evidence="5 6" key="1">
    <citation type="journal article" date="2024" name="BMC Genomics">
        <title>Genome assembly of redclaw crayfish (Cherax quadricarinatus) provides insights into its immune adaptation and hypoxia tolerance.</title>
        <authorList>
            <person name="Liu Z."/>
            <person name="Zheng J."/>
            <person name="Li H."/>
            <person name="Fang K."/>
            <person name="Wang S."/>
            <person name="He J."/>
            <person name="Zhou D."/>
            <person name="Weng S."/>
            <person name="Chi M."/>
            <person name="Gu Z."/>
            <person name="He J."/>
            <person name="Li F."/>
            <person name="Wang M."/>
        </authorList>
    </citation>
    <scope>NUCLEOTIDE SEQUENCE [LARGE SCALE GENOMIC DNA]</scope>
    <source>
        <strain evidence="5">ZL_2023a</strain>
    </source>
</reference>
<dbReference type="GO" id="GO:0005634">
    <property type="term" value="C:nucleus"/>
    <property type="evidence" value="ECO:0007669"/>
    <property type="project" value="TreeGrafter"/>
</dbReference>
<protein>
    <recommendedName>
        <fullName evidence="4">DJ-1/PfpI domain-containing protein</fullName>
    </recommendedName>
</protein>
<evidence type="ECO:0000256" key="2">
    <source>
        <dbReference type="ARBA" id="ARBA00022490"/>
    </source>
</evidence>